<evidence type="ECO:0000313" key="3">
    <source>
        <dbReference type="Proteomes" id="UP001321486"/>
    </source>
</evidence>
<feature type="transmembrane region" description="Helical" evidence="1">
    <location>
        <begin position="138"/>
        <end position="155"/>
    </location>
</feature>
<feature type="transmembrane region" description="Helical" evidence="1">
    <location>
        <begin position="167"/>
        <end position="186"/>
    </location>
</feature>
<evidence type="ECO:0000256" key="1">
    <source>
        <dbReference type="SAM" id="Phobius"/>
    </source>
</evidence>
<gene>
    <name evidence="2" type="ORF">GCM10025867_11210</name>
</gene>
<proteinExistence type="predicted"/>
<protein>
    <submittedName>
        <fullName evidence="2">Uncharacterized protein</fullName>
    </submittedName>
</protein>
<keyword evidence="1" id="KW-0812">Transmembrane</keyword>
<sequence>MSVRREASNDYFVHDGERYAVKGRLGLEKASLVSDQVLIVNRKLFAVTGTAALVVDSDEAPALFRREIDDGTAIPIAATTSLRTNIDFVSPVLSTFGASLTLLGFALTGSLAGAGSRPAFEVAFLVGAVRWRALSRRVARLALLVVPLVGAGVAVRVGSTTAQLEWFPLVGLAGIQVLLAVIGYIVSVTRRPRGEGAWS</sequence>
<dbReference type="EMBL" id="AP027732">
    <property type="protein sequence ID" value="BDZ48880.1"/>
    <property type="molecule type" value="Genomic_DNA"/>
</dbReference>
<evidence type="ECO:0000313" key="2">
    <source>
        <dbReference type="EMBL" id="BDZ48880.1"/>
    </source>
</evidence>
<name>A0ABM8GKG8_9MICO</name>
<reference evidence="3" key="1">
    <citation type="journal article" date="2019" name="Int. J. Syst. Evol. Microbiol.">
        <title>The Global Catalogue of Microorganisms (GCM) 10K type strain sequencing project: providing services to taxonomists for standard genome sequencing and annotation.</title>
        <authorList>
            <consortium name="The Broad Institute Genomics Platform"/>
            <consortium name="The Broad Institute Genome Sequencing Center for Infectious Disease"/>
            <person name="Wu L."/>
            <person name="Ma J."/>
        </authorList>
    </citation>
    <scope>NUCLEOTIDE SEQUENCE [LARGE SCALE GENOMIC DNA]</scope>
    <source>
        <strain evidence="3">NBRC 108728</strain>
    </source>
</reference>
<accession>A0ABM8GKG8</accession>
<keyword evidence="3" id="KW-1185">Reference proteome</keyword>
<keyword evidence="1" id="KW-1133">Transmembrane helix</keyword>
<keyword evidence="1" id="KW-0472">Membrane</keyword>
<organism evidence="2 3">
    <name type="scientific">Frondihabitans sucicola</name>
    <dbReference type="NCBI Taxonomy" id="1268041"/>
    <lineage>
        <taxon>Bacteria</taxon>
        <taxon>Bacillati</taxon>
        <taxon>Actinomycetota</taxon>
        <taxon>Actinomycetes</taxon>
        <taxon>Micrococcales</taxon>
        <taxon>Microbacteriaceae</taxon>
        <taxon>Frondihabitans</taxon>
    </lineage>
</organism>
<dbReference type="Proteomes" id="UP001321486">
    <property type="component" value="Chromosome"/>
</dbReference>
<dbReference type="RefSeq" id="WP_286345786.1">
    <property type="nucleotide sequence ID" value="NZ_AP027732.1"/>
</dbReference>